<protein>
    <submittedName>
        <fullName evidence="2">Uncharacterized protein</fullName>
    </submittedName>
</protein>
<feature type="region of interest" description="Disordered" evidence="1">
    <location>
        <begin position="1"/>
        <end position="27"/>
    </location>
</feature>
<sequence>MGPCAGGQASTGPWAGLGGGNDERERGAWTIHKPNNYTMAMQLNDNIVKQQKENCMACNITYKDPKFEIGNENFNQVYPDVHHFIVVGLWQQEQSWQTMM</sequence>
<accession>A0AAV2D760</accession>
<dbReference type="EMBL" id="OZ034815">
    <property type="protein sequence ID" value="CAL1367025.1"/>
    <property type="molecule type" value="Genomic_DNA"/>
</dbReference>
<dbReference type="AlphaFoldDB" id="A0AAV2D760"/>
<dbReference type="Proteomes" id="UP001497516">
    <property type="component" value="Chromosome 2"/>
</dbReference>
<evidence type="ECO:0000313" key="3">
    <source>
        <dbReference type="Proteomes" id="UP001497516"/>
    </source>
</evidence>
<organism evidence="2 3">
    <name type="scientific">Linum trigynum</name>
    <dbReference type="NCBI Taxonomy" id="586398"/>
    <lineage>
        <taxon>Eukaryota</taxon>
        <taxon>Viridiplantae</taxon>
        <taxon>Streptophyta</taxon>
        <taxon>Embryophyta</taxon>
        <taxon>Tracheophyta</taxon>
        <taxon>Spermatophyta</taxon>
        <taxon>Magnoliopsida</taxon>
        <taxon>eudicotyledons</taxon>
        <taxon>Gunneridae</taxon>
        <taxon>Pentapetalae</taxon>
        <taxon>rosids</taxon>
        <taxon>fabids</taxon>
        <taxon>Malpighiales</taxon>
        <taxon>Linaceae</taxon>
        <taxon>Linum</taxon>
    </lineage>
</organism>
<evidence type="ECO:0000313" key="2">
    <source>
        <dbReference type="EMBL" id="CAL1367025.1"/>
    </source>
</evidence>
<evidence type="ECO:0000256" key="1">
    <source>
        <dbReference type="SAM" id="MobiDB-lite"/>
    </source>
</evidence>
<proteinExistence type="predicted"/>
<keyword evidence="3" id="KW-1185">Reference proteome</keyword>
<reference evidence="2 3" key="1">
    <citation type="submission" date="2024-04" db="EMBL/GenBank/DDBJ databases">
        <authorList>
            <person name="Fracassetti M."/>
        </authorList>
    </citation>
    <scope>NUCLEOTIDE SEQUENCE [LARGE SCALE GENOMIC DNA]</scope>
</reference>
<name>A0AAV2D760_9ROSI</name>
<gene>
    <name evidence="2" type="ORF">LTRI10_LOCUS10909</name>
</gene>